<dbReference type="SUPFAM" id="SSF51120">
    <property type="entry name" value="beta-Roll"/>
    <property type="match status" value="1"/>
</dbReference>
<reference evidence="3 4" key="1">
    <citation type="submission" date="2016-10" db="EMBL/GenBank/DDBJ databases">
        <authorList>
            <person name="de Groot N.N."/>
        </authorList>
    </citation>
    <scope>NUCLEOTIDE SEQUENCE [LARGE SCALE GENOMIC DNA]</scope>
    <source>
        <strain evidence="3 4">ATCC 35022</strain>
    </source>
</reference>
<dbReference type="InterPro" id="IPR011049">
    <property type="entry name" value="Serralysin-like_metalloprot_C"/>
</dbReference>
<dbReference type="InterPro" id="IPR014044">
    <property type="entry name" value="CAP_dom"/>
</dbReference>
<sequence length="419" mass="44009">MEPTAQEQLMLELVNRARLDPAGEAKMFGIDLNKGLGKGTIKATPKQPLAMNMDLLEAARVHSAWMLDKDVFSHTGVGGSSAGDRMADAGYVFTGNWAWGENIAWQGTTGSLNLTSYIVDQHKALFKSPGHRENILDGDFREIGVGQIQGDFKGYNASMVSQEYAASGNAMRFVTGVMYDDKDGNDFYSVGEGKGGIAVSLGGTTTVSMSAGGYQVKAPTGLVTVTLDGDIVFKVDTKKGNAKVDLVDGATLESSASLTIVDGIQHARLLGIAKANLTGGNDDDRLDGNAGKNKMWGNGGDDTLNGGRGRDKLFGDNGDDKLVGNGGNDKLGGGAGDDILKGGKGRDTFVFKQDVGNDRVLGFKTGQDRLDFSDIFGSAKKALAVAETHHGNTVFDLPGGDHVTLKGVKASSLSVDDFV</sequence>
<dbReference type="Proteomes" id="UP000199071">
    <property type="component" value="Unassembled WGS sequence"/>
</dbReference>
<dbReference type="Pfam" id="PF00353">
    <property type="entry name" value="HemolysinCabind"/>
    <property type="match status" value="2"/>
</dbReference>
<dbReference type="InterPro" id="IPR018511">
    <property type="entry name" value="Hemolysin-typ_Ca-bd_CS"/>
</dbReference>
<feature type="domain" description="SCP" evidence="2">
    <location>
        <begin position="11"/>
        <end position="155"/>
    </location>
</feature>
<evidence type="ECO:0000256" key="1">
    <source>
        <dbReference type="SAM" id="MobiDB-lite"/>
    </source>
</evidence>
<dbReference type="PANTHER" id="PTHR31157">
    <property type="entry name" value="SCP DOMAIN-CONTAINING PROTEIN"/>
    <property type="match status" value="1"/>
</dbReference>
<dbReference type="InterPro" id="IPR035940">
    <property type="entry name" value="CAP_sf"/>
</dbReference>
<dbReference type="GO" id="GO:0005509">
    <property type="term" value="F:calcium ion binding"/>
    <property type="evidence" value="ECO:0007669"/>
    <property type="project" value="InterPro"/>
</dbReference>
<dbReference type="SUPFAM" id="SSF55797">
    <property type="entry name" value="PR-1-like"/>
    <property type="match status" value="1"/>
</dbReference>
<feature type="region of interest" description="Disordered" evidence="1">
    <location>
        <begin position="282"/>
        <end position="319"/>
    </location>
</feature>
<dbReference type="AlphaFoldDB" id="A0A1G6BYV3"/>
<protein>
    <submittedName>
        <fullName evidence="3">Hemolysin-type calcium-binding repeat-containing protein</fullName>
    </submittedName>
</protein>
<dbReference type="PANTHER" id="PTHR31157:SF1">
    <property type="entry name" value="SCP DOMAIN-CONTAINING PROTEIN"/>
    <property type="match status" value="1"/>
</dbReference>
<accession>A0A1G6BYV3</accession>
<feature type="compositionally biased region" description="Basic and acidic residues" evidence="1">
    <location>
        <begin position="308"/>
        <end position="319"/>
    </location>
</feature>
<proteinExistence type="predicted"/>
<dbReference type="OrthoDB" id="419320at2"/>
<name>A0A1G6BYV3_9HYPH</name>
<dbReference type="STRING" id="665467.SAMN02982931_02019"/>
<dbReference type="Gene3D" id="2.150.10.10">
    <property type="entry name" value="Serralysin-like metalloprotease, C-terminal"/>
    <property type="match status" value="1"/>
</dbReference>
<dbReference type="PRINTS" id="PR00313">
    <property type="entry name" value="CABNDNGRPT"/>
</dbReference>
<dbReference type="PROSITE" id="PS00330">
    <property type="entry name" value="HEMOLYSIN_CALCIUM"/>
    <property type="match status" value="2"/>
</dbReference>
<evidence type="ECO:0000259" key="2">
    <source>
        <dbReference type="Pfam" id="PF00188"/>
    </source>
</evidence>
<dbReference type="CDD" id="cd05379">
    <property type="entry name" value="CAP_bacterial"/>
    <property type="match status" value="1"/>
</dbReference>
<organism evidence="3 4">
    <name type="scientific">Bauldia litoralis</name>
    <dbReference type="NCBI Taxonomy" id="665467"/>
    <lineage>
        <taxon>Bacteria</taxon>
        <taxon>Pseudomonadati</taxon>
        <taxon>Pseudomonadota</taxon>
        <taxon>Alphaproteobacteria</taxon>
        <taxon>Hyphomicrobiales</taxon>
        <taxon>Kaistiaceae</taxon>
        <taxon>Bauldia</taxon>
    </lineage>
</organism>
<dbReference type="InterPro" id="IPR001343">
    <property type="entry name" value="Hemolysn_Ca-bd"/>
</dbReference>
<dbReference type="Pfam" id="PF00188">
    <property type="entry name" value="CAP"/>
    <property type="match status" value="1"/>
</dbReference>
<dbReference type="Gene3D" id="3.40.33.10">
    <property type="entry name" value="CAP"/>
    <property type="match status" value="1"/>
</dbReference>
<gene>
    <name evidence="3" type="ORF">SAMN02982931_02019</name>
</gene>
<evidence type="ECO:0000313" key="3">
    <source>
        <dbReference type="EMBL" id="SDB25767.1"/>
    </source>
</evidence>
<dbReference type="EMBL" id="FMXQ01000003">
    <property type="protein sequence ID" value="SDB25767.1"/>
    <property type="molecule type" value="Genomic_DNA"/>
</dbReference>
<dbReference type="RefSeq" id="WP_090876271.1">
    <property type="nucleotide sequence ID" value="NZ_FMXQ01000003.1"/>
</dbReference>
<evidence type="ECO:0000313" key="4">
    <source>
        <dbReference type="Proteomes" id="UP000199071"/>
    </source>
</evidence>
<keyword evidence="4" id="KW-1185">Reference proteome</keyword>